<sequence length="290" mass="32467">MLDYRALEALAAVVSQRGFEKAANILHVSQSAVSQRIKQLEAQLGQPVILRQTPPVATPLGLKLITHLQTVQHLEADLGLHNQATGRVHARIALSADAIATWFGEALGRITDEVDVDLILTDQDKGIELMRGGEVLATLCADGTPINGARVDRLGMMRYRAYANQDFLTRFNLINDFDNLHKAPALIFNEDDQLQHRFLALLNQPAPQNPIKCPSTEGFIQLAATGCGFGLMPEIQVNQSILYDRLIDIAPDHYLDVPLYWHSWRSSGEVMKRLRSSVIKTAHRWLRFEY</sequence>
<dbReference type="Pfam" id="PF00126">
    <property type="entry name" value="HTH_1"/>
    <property type="match status" value="1"/>
</dbReference>
<dbReference type="PROSITE" id="PS50931">
    <property type="entry name" value="HTH_LYSR"/>
    <property type="match status" value="1"/>
</dbReference>
<protein>
    <submittedName>
        <fullName evidence="6">LysR family transcriptional regulator (Chromosome initiation inhibitor)</fullName>
    </submittedName>
</protein>
<reference evidence="6 7" key="1">
    <citation type="submission" date="2019-03" db="EMBL/GenBank/DDBJ databases">
        <title>Genomic Encyclopedia of Archaeal and Bacterial Type Strains, Phase II (KMG-II): from individual species to whole genera.</title>
        <authorList>
            <person name="Goeker M."/>
        </authorList>
    </citation>
    <scope>NUCLEOTIDE SEQUENCE [LARGE SCALE GENOMIC DNA]</scope>
    <source>
        <strain evidence="6 7">DSM 15388</strain>
    </source>
</reference>
<organism evidence="6 7">
    <name type="scientific">Reinekea marinisedimentorum</name>
    <dbReference type="NCBI Taxonomy" id="230495"/>
    <lineage>
        <taxon>Bacteria</taxon>
        <taxon>Pseudomonadati</taxon>
        <taxon>Pseudomonadota</taxon>
        <taxon>Gammaproteobacteria</taxon>
        <taxon>Oceanospirillales</taxon>
        <taxon>Saccharospirillaceae</taxon>
        <taxon>Reinekea</taxon>
    </lineage>
</organism>
<dbReference type="PRINTS" id="PR00039">
    <property type="entry name" value="HTHLYSR"/>
</dbReference>
<dbReference type="NCBIfam" id="TIGR03298">
    <property type="entry name" value="argP"/>
    <property type="match status" value="1"/>
</dbReference>
<keyword evidence="4" id="KW-0804">Transcription</keyword>
<dbReference type="EMBL" id="SLZR01000002">
    <property type="protein sequence ID" value="TCS43066.1"/>
    <property type="molecule type" value="Genomic_DNA"/>
</dbReference>
<dbReference type="PANTHER" id="PTHR30579">
    <property type="entry name" value="TRANSCRIPTIONAL REGULATOR"/>
    <property type="match status" value="1"/>
</dbReference>
<evidence type="ECO:0000313" key="6">
    <source>
        <dbReference type="EMBL" id="TCS43066.1"/>
    </source>
</evidence>
<keyword evidence="2" id="KW-0805">Transcription regulation</keyword>
<evidence type="ECO:0000256" key="2">
    <source>
        <dbReference type="ARBA" id="ARBA00023015"/>
    </source>
</evidence>
<dbReference type="SUPFAM" id="SSF46785">
    <property type="entry name" value="Winged helix' DNA-binding domain"/>
    <property type="match status" value="1"/>
</dbReference>
<dbReference type="InterPro" id="IPR036388">
    <property type="entry name" value="WH-like_DNA-bd_sf"/>
</dbReference>
<dbReference type="InterPro" id="IPR017685">
    <property type="entry name" value="ArgP"/>
</dbReference>
<name>A0A4R3IBZ2_9GAMM</name>
<comment type="similarity">
    <text evidence="1">Belongs to the LysR transcriptional regulatory family.</text>
</comment>
<dbReference type="InterPro" id="IPR050176">
    <property type="entry name" value="LTTR"/>
</dbReference>
<proteinExistence type="inferred from homology"/>
<accession>A0A4R3IBZ2</accession>
<feature type="domain" description="HTH lysR-type" evidence="5">
    <location>
        <begin position="2"/>
        <end position="58"/>
    </location>
</feature>
<dbReference type="SUPFAM" id="SSF53850">
    <property type="entry name" value="Periplasmic binding protein-like II"/>
    <property type="match status" value="1"/>
</dbReference>
<evidence type="ECO:0000313" key="7">
    <source>
        <dbReference type="Proteomes" id="UP000295793"/>
    </source>
</evidence>
<dbReference type="OrthoDB" id="3252676at2"/>
<dbReference type="Gene3D" id="3.40.190.290">
    <property type="match status" value="1"/>
</dbReference>
<dbReference type="InterPro" id="IPR036390">
    <property type="entry name" value="WH_DNA-bd_sf"/>
</dbReference>
<keyword evidence="3" id="KW-0238">DNA-binding</keyword>
<dbReference type="PANTHER" id="PTHR30579:SF2">
    <property type="entry name" value="HTH-TYPE TRANSCRIPTIONAL REGULATOR ARGP"/>
    <property type="match status" value="1"/>
</dbReference>
<evidence type="ECO:0000256" key="1">
    <source>
        <dbReference type="ARBA" id="ARBA00009437"/>
    </source>
</evidence>
<dbReference type="Proteomes" id="UP000295793">
    <property type="component" value="Unassembled WGS sequence"/>
</dbReference>
<dbReference type="InterPro" id="IPR000847">
    <property type="entry name" value="LysR_HTH_N"/>
</dbReference>
<dbReference type="InterPro" id="IPR005119">
    <property type="entry name" value="LysR_subst-bd"/>
</dbReference>
<gene>
    <name evidence="6" type="ORF">BCF53_10289</name>
</gene>
<evidence type="ECO:0000256" key="4">
    <source>
        <dbReference type="ARBA" id="ARBA00023163"/>
    </source>
</evidence>
<dbReference type="AlphaFoldDB" id="A0A4R3IBZ2"/>
<dbReference type="RefSeq" id="WP_132699663.1">
    <property type="nucleotide sequence ID" value="NZ_SLZR01000002.1"/>
</dbReference>
<evidence type="ECO:0000256" key="3">
    <source>
        <dbReference type="ARBA" id="ARBA00023125"/>
    </source>
</evidence>
<comment type="caution">
    <text evidence="6">The sequence shown here is derived from an EMBL/GenBank/DDBJ whole genome shotgun (WGS) entry which is preliminary data.</text>
</comment>
<dbReference type="GO" id="GO:0003677">
    <property type="term" value="F:DNA binding"/>
    <property type="evidence" value="ECO:0007669"/>
    <property type="project" value="UniProtKB-KW"/>
</dbReference>
<dbReference type="Pfam" id="PF03466">
    <property type="entry name" value="LysR_substrate"/>
    <property type="match status" value="1"/>
</dbReference>
<dbReference type="GO" id="GO:0003700">
    <property type="term" value="F:DNA-binding transcription factor activity"/>
    <property type="evidence" value="ECO:0007669"/>
    <property type="project" value="InterPro"/>
</dbReference>
<dbReference type="Gene3D" id="1.10.10.10">
    <property type="entry name" value="Winged helix-like DNA-binding domain superfamily/Winged helix DNA-binding domain"/>
    <property type="match status" value="1"/>
</dbReference>
<keyword evidence="7" id="KW-1185">Reference proteome</keyword>
<dbReference type="NCBIfam" id="NF002964">
    <property type="entry name" value="PRK03635.1"/>
    <property type="match status" value="1"/>
</dbReference>
<evidence type="ECO:0000259" key="5">
    <source>
        <dbReference type="PROSITE" id="PS50931"/>
    </source>
</evidence>